<accession>A0A1U7LNN7</accession>
<dbReference type="Proteomes" id="UP000186594">
    <property type="component" value="Unassembled WGS sequence"/>
</dbReference>
<name>A0A1U7LNN7_NEOID</name>
<evidence type="ECO:0000256" key="4">
    <source>
        <dbReference type="ARBA" id="ARBA00035269"/>
    </source>
</evidence>
<dbReference type="STRING" id="1198029.A0A1U7LNN7"/>
<dbReference type="EMBL" id="LXFE01000935">
    <property type="protein sequence ID" value="OLL24203.1"/>
    <property type="molecule type" value="Genomic_DNA"/>
</dbReference>
<dbReference type="InterPro" id="IPR026569">
    <property type="entry name" value="Ribosomal_bL28"/>
</dbReference>
<proteinExistence type="inferred from homology"/>
<dbReference type="OrthoDB" id="361870at2759"/>
<sequence>MVANANPFRPRDLHIDSGNSQTDAFLTQVLHKKNHLTRSDRSGKKTIIFNSEAKPVTTPPAMTKNVMNRTNRGLFAGRHIRYGNNVPHSKKKTRRSWIPNITHRRLHSGSMESTIKVKLTHRALRTIRKVGGVDNYVMATKKRRINQLGPRGWELREMVVTHRMIQSLMKAGKKIDTSLKRPRIPAKERTPSSFRRLLEPRAQEPPPPLPKSVKKKKTRSKMLARAAKSERRKVRKVA</sequence>
<dbReference type="FunFam" id="2.30.170.40:FF:000003">
    <property type="entry name" value="54S ribosomal protein L24"/>
    <property type="match status" value="1"/>
</dbReference>
<dbReference type="PANTHER" id="PTHR13528:SF2">
    <property type="entry name" value="LARGE RIBOSOMAL SUBUNIT PROTEIN BL28M"/>
    <property type="match status" value="1"/>
</dbReference>
<dbReference type="InterPro" id="IPR034704">
    <property type="entry name" value="Ribosomal_bL28/bL31-like_sf"/>
</dbReference>
<dbReference type="GO" id="GO:0005762">
    <property type="term" value="C:mitochondrial large ribosomal subunit"/>
    <property type="evidence" value="ECO:0007669"/>
    <property type="project" value="TreeGrafter"/>
</dbReference>
<keyword evidence="3" id="KW-0687">Ribonucleoprotein</keyword>
<evidence type="ECO:0000256" key="2">
    <source>
        <dbReference type="ARBA" id="ARBA00022980"/>
    </source>
</evidence>
<dbReference type="GO" id="GO:0003735">
    <property type="term" value="F:structural constituent of ribosome"/>
    <property type="evidence" value="ECO:0007669"/>
    <property type="project" value="InterPro"/>
</dbReference>
<evidence type="ECO:0000256" key="5">
    <source>
        <dbReference type="ARBA" id="ARBA00037226"/>
    </source>
</evidence>
<dbReference type="HAMAP" id="MF_00373">
    <property type="entry name" value="Ribosomal_bL28"/>
    <property type="match status" value="1"/>
</dbReference>
<evidence type="ECO:0000313" key="7">
    <source>
        <dbReference type="EMBL" id="OLL24203.1"/>
    </source>
</evidence>
<keyword evidence="8" id="KW-1185">Reference proteome</keyword>
<keyword evidence="2 7" id="KW-0689">Ribosomal protein</keyword>
<comment type="function">
    <text evidence="5">Component of the mitochondrial ribosome (mitoribosome), a dedicated translation machinery responsible for the synthesis of mitochondrial genome-encoded proteins, including at least some of the essential transmembrane subunits of the mitochondrial respiratory chain. The mitoribosomes are attached to the mitochondrial inner membrane and translation products are cotranslationally integrated into the membrane.</text>
</comment>
<evidence type="ECO:0000256" key="6">
    <source>
        <dbReference type="SAM" id="MobiDB-lite"/>
    </source>
</evidence>
<dbReference type="SUPFAM" id="SSF143800">
    <property type="entry name" value="L28p-like"/>
    <property type="match status" value="1"/>
</dbReference>
<comment type="similarity">
    <text evidence="1">Belongs to the bacterial ribosomal protein bL28 family.</text>
</comment>
<feature type="compositionally biased region" description="Basic and acidic residues" evidence="6">
    <location>
        <begin position="173"/>
        <end position="202"/>
    </location>
</feature>
<dbReference type="PANTHER" id="PTHR13528">
    <property type="entry name" value="39S RIBOSOMAL PROTEIN L28, MITOCHONDRIAL"/>
    <property type="match status" value="1"/>
</dbReference>
<gene>
    <name evidence="7" type="ORF">NEOLI_001441</name>
</gene>
<evidence type="ECO:0000256" key="1">
    <source>
        <dbReference type="ARBA" id="ARBA00008760"/>
    </source>
</evidence>
<reference evidence="7 8" key="1">
    <citation type="submission" date="2016-04" db="EMBL/GenBank/DDBJ databases">
        <title>Evolutionary innovation and constraint leading to complex multicellularity in the Ascomycota.</title>
        <authorList>
            <person name="Cisse O."/>
            <person name="Nguyen A."/>
            <person name="Hewitt D.A."/>
            <person name="Jedd G."/>
            <person name="Stajich J.E."/>
        </authorList>
    </citation>
    <scope>NUCLEOTIDE SEQUENCE [LARGE SCALE GENOMIC DNA]</scope>
    <source>
        <strain evidence="7 8">DAH-3</strain>
    </source>
</reference>
<protein>
    <recommendedName>
        <fullName evidence="4">Large ribosomal subunit protein bL28m</fullName>
    </recommendedName>
</protein>
<dbReference type="Pfam" id="PF00830">
    <property type="entry name" value="Ribosomal_L28"/>
    <property type="match status" value="1"/>
</dbReference>
<feature type="compositionally biased region" description="Basic residues" evidence="6">
    <location>
        <begin position="212"/>
        <end position="222"/>
    </location>
</feature>
<evidence type="ECO:0000256" key="3">
    <source>
        <dbReference type="ARBA" id="ARBA00023274"/>
    </source>
</evidence>
<dbReference type="InterPro" id="IPR037147">
    <property type="entry name" value="Ribosomal_bL28_sf"/>
</dbReference>
<feature type="region of interest" description="Disordered" evidence="6">
    <location>
        <begin position="171"/>
        <end position="238"/>
    </location>
</feature>
<dbReference type="Gene3D" id="2.30.170.40">
    <property type="entry name" value="Ribosomal protein L28/L24"/>
    <property type="match status" value="1"/>
</dbReference>
<evidence type="ECO:0000313" key="8">
    <source>
        <dbReference type="Proteomes" id="UP000186594"/>
    </source>
</evidence>
<comment type="caution">
    <text evidence="7">The sequence shown here is derived from an EMBL/GenBank/DDBJ whole genome shotgun (WGS) entry which is preliminary data.</text>
</comment>
<organism evidence="7 8">
    <name type="scientific">Neolecta irregularis (strain DAH-3)</name>
    <dbReference type="NCBI Taxonomy" id="1198029"/>
    <lineage>
        <taxon>Eukaryota</taxon>
        <taxon>Fungi</taxon>
        <taxon>Dikarya</taxon>
        <taxon>Ascomycota</taxon>
        <taxon>Taphrinomycotina</taxon>
        <taxon>Neolectales</taxon>
        <taxon>Neolectaceae</taxon>
        <taxon>Neolecta</taxon>
    </lineage>
</organism>
<dbReference type="AlphaFoldDB" id="A0A1U7LNN7"/>